<dbReference type="InterPro" id="IPR002401">
    <property type="entry name" value="Cyt_P450_E_grp-I"/>
</dbReference>
<proteinExistence type="evidence at transcript level"/>
<evidence type="ECO:0000256" key="5">
    <source>
        <dbReference type="ARBA" id="ARBA00023004"/>
    </source>
</evidence>
<protein>
    <submittedName>
        <fullName evidence="9">Cytochrome P450 CYP76M15</fullName>
    </submittedName>
</protein>
<dbReference type="PROSITE" id="PS00086">
    <property type="entry name" value="CYTOCHROME_P450"/>
    <property type="match status" value="1"/>
</dbReference>
<evidence type="ECO:0000256" key="3">
    <source>
        <dbReference type="ARBA" id="ARBA00022821"/>
    </source>
</evidence>
<dbReference type="AlphaFoldDB" id="B6U021"/>
<dbReference type="InterPro" id="IPR017972">
    <property type="entry name" value="Cyt_P450_CS"/>
</dbReference>
<accession>B6U021</accession>
<keyword evidence="5 6" id="KW-0408">Iron</keyword>
<dbReference type="GO" id="GO:0006952">
    <property type="term" value="P:defense response"/>
    <property type="evidence" value="ECO:0007669"/>
    <property type="project" value="UniProtKB-KW"/>
</dbReference>
<evidence type="ECO:0000256" key="4">
    <source>
        <dbReference type="ARBA" id="ARBA00023002"/>
    </source>
</evidence>
<keyword evidence="7" id="KW-0503">Monooxygenase</keyword>
<comment type="cofactor">
    <cofactor evidence="6">
        <name>heme</name>
        <dbReference type="ChEBI" id="CHEBI:30413"/>
    </cofactor>
</comment>
<evidence type="ECO:0000256" key="7">
    <source>
        <dbReference type="RuleBase" id="RU000461"/>
    </source>
</evidence>
<feature type="binding site" description="axial binding residue" evidence="6">
    <location>
        <position position="470"/>
    </location>
    <ligand>
        <name>heme</name>
        <dbReference type="ChEBI" id="CHEBI:30413"/>
    </ligand>
    <ligandPart>
        <name>Fe</name>
        <dbReference type="ChEBI" id="CHEBI:18248"/>
    </ligandPart>
</feature>
<dbReference type="PANTHER" id="PTHR47950">
    <property type="entry name" value="CYTOCHROME P450, FAMILY 76, SUBFAMILY C, POLYPEPTIDE 5-RELATED"/>
    <property type="match status" value="1"/>
</dbReference>
<name>B6U021_MAIZE</name>
<dbReference type="PRINTS" id="PR00463">
    <property type="entry name" value="EP450I"/>
</dbReference>
<dbReference type="CDD" id="cd11073">
    <property type="entry name" value="CYP76-like"/>
    <property type="match status" value="1"/>
</dbReference>
<dbReference type="Pfam" id="PF00067">
    <property type="entry name" value="p450"/>
    <property type="match status" value="1"/>
</dbReference>
<dbReference type="GO" id="GO:0016709">
    <property type="term" value="F:oxidoreductase activity, acting on paired donors, with incorporation or reduction of molecular oxygen, NAD(P)H as one donor, and incorporation of one atom of oxygen"/>
    <property type="evidence" value="ECO:0007669"/>
    <property type="project" value="UniProtKB-ARBA"/>
</dbReference>
<dbReference type="GO" id="GO:0051502">
    <property type="term" value="P:diterpene phytoalexin biosynthetic process"/>
    <property type="evidence" value="ECO:0007669"/>
    <property type="project" value="UniProtKB-ARBA"/>
</dbReference>
<dbReference type="EMBL" id="EU970586">
    <property type="protein sequence ID" value="ACG42704.1"/>
    <property type="molecule type" value="mRNA"/>
</dbReference>
<evidence type="ECO:0000256" key="6">
    <source>
        <dbReference type="PIRSR" id="PIRSR602401-1"/>
    </source>
</evidence>
<dbReference type="PANTHER" id="PTHR47950:SF44">
    <property type="entry name" value="CYTOCHROME P450, FAMILY 76, SUBFAMILY C, POLYPEPTIDE 5-RELATED"/>
    <property type="match status" value="1"/>
</dbReference>
<sequence>MATPELWWYWWLWVTTMLAVVVSTVVCYLTNQHRRWGGWGSSSGRRRPPGPRPLPLIGNLLDLRRAPGSLHHTLARLARAHGAPVMRLDLGLVPAVVVSSRDAAREAFAAHDRRIAARPVPDSKRALGFCDRSMLSLPSSAPLWRTLRGVMAAHVLSPRSLAASRAARERKVADLIGYLRARAGTVVDLKEAVYGGVANLVSTAMFSIDVVDVGAAESSSSSSAAAHGLQELLEELMQCMAQPNVSDFFPFLSALDLQGCRRRVAVQLGQVLQVLDDITDRRLASSSSSSTSSKGGDRRGDFLDILLDLQSTGKITRDNVTLTLFDIFAAGSDTMALTVVWAMAELLRNPGVMARLRAEVRDALGGRDAVEEADAAGLPFLQAVVREAMRLHPAAPVLLPHKAVEDGVQIGGYAVPRGCTVIFNSWAIMRDPAAWERPDEFLPERFLARDLDFRGKQLEFVPFGSGRRLCPGVPMAERVVPLVLASLVHAFQWQLPAGMSADQVDVSDKFTTTSVLAFPPIKAVPLL</sequence>
<keyword evidence="2 6" id="KW-0479">Metal-binding</keyword>
<keyword evidence="4 7" id="KW-0560">Oxidoreductase</keyword>
<dbReference type="InterPro" id="IPR001128">
    <property type="entry name" value="Cyt_P450"/>
</dbReference>
<dbReference type="Gene3D" id="1.10.630.10">
    <property type="entry name" value="Cytochrome P450"/>
    <property type="match status" value="1"/>
</dbReference>
<keyword evidence="8" id="KW-0472">Membrane</keyword>
<organism evidence="9">
    <name type="scientific">Zea mays</name>
    <name type="common">Maize</name>
    <dbReference type="NCBI Taxonomy" id="4577"/>
    <lineage>
        <taxon>Eukaryota</taxon>
        <taxon>Viridiplantae</taxon>
        <taxon>Streptophyta</taxon>
        <taxon>Embryophyta</taxon>
        <taxon>Tracheophyta</taxon>
        <taxon>Spermatophyta</taxon>
        <taxon>Magnoliopsida</taxon>
        <taxon>Liliopsida</taxon>
        <taxon>Poales</taxon>
        <taxon>Poaceae</taxon>
        <taxon>PACMAD clade</taxon>
        <taxon>Panicoideae</taxon>
        <taxon>Andropogonodae</taxon>
        <taxon>Andropogoneae</taxon>
        <taxon>Tripsacinae</taxon>
        <taxon>Zea</taxon>
    </lineage>
</organism>
<reference evidence="9" key="1">
    <citation type="journal article" date="2009" name="Plant Mol. Biol.">
        <title>Insights into corn genes derived from large-scale cDNA sequencing.</title>
        <authorList>
            <person name="Alexandrov N.N."/>
            <person name="Brover V.V."/>
            <person name="Freidin S."/>
            <person name="Troukhan M.E."/>
            <person name="Tatarinova T.V."/>
            <person name="Zhang H."/>
            <person name="Swaller T.J."/>
            <person name="Lu Y.P."/>
            <person name="Bouck J."/>
            <person name="Flavell R.B."/>
            <person name="Feldmann K.A."/>
        </authorList>
    </citation>
    <scope>NUCLEOTIDE SEQUENCE</scope>
</reference>
<keyword evidence="8" id="KW-0812">Transmembrane</keyword>
<evidence type="ECO:0000256" key="2">
    <source>
        <dbReference type="ARBA" id="ARBA00022723"/>
    </source>
</evidence>
<dbReference type="GO" id="GO:0005506">
    <property type="term" value="F:iron ion binding"/>
    <property type="evidence" value="ECO:0007669"/>
    <property type="project" value="InterPro"/>
</dbReference>
<keyword evidence="3" id="KW-0611">Plant defense</keyword>
<dbReference type="SUPFAM" id="SSF48264">
    <property type="entry name" value="Cytochrome P450"/>
    <property type="match status" value="1"/>
</dbReference>
<dbReference type="FunFam" id="1.10.630.10:FF:000007">
    <property type="entry name" value="Cytochrome P450 76C4"/>
    <property type="match status" value="1"/>
</dbReference>
<comment type="similarity">
    <text evidence="1 7">Belongs to the cytochrome P450 family.</text>
</comment>
<evidence type="ECO:0000313" key="9">
    <source>
        <dbReference type="EMBL" id="ACG42704.1"/>
    </source>
</evidence>
<dbReference type="ExpressionAtlas" id="B6U021">
    <property type="expression patterns" value="baseline and differential"/>
</dbReference>
<evidence type="ECO:0000256" key="8">
    <source>
        <dbReference type="SAM" id="Phobius"/>
    </source>
</evidence>
<dbReference type="GO" id="GO:0020037">
    <property type="term" value="F:heme binding"/>
    <property type="evidence" value="ECO:0007669"/>
    <property type="project" value="InterPro"/>
</dbReference>
<feature type="transmembrane region" description="Helical" evidence="8">
    <location>
        <begin position="6"/>
        <end position="29"/>
    </location>
</feature>
<keyword evidence="6 7" id="KW-0349">Heme</keyword>
<dbReference type="PRINTS" id="PR00385">
    <property type="entry name" value="P450"/>
</dbReference>
<keyword evidence="8" id="KW-1133">Transmembrane helix</keyword>
<evidence type="ECO:0000256" key="1">
    <source>
        <dbReference type="ARBA" id="ARBA00010617"/>
    </source>
</evidence>
<dbReference type="InterPro" id="IPR036396">
    <property type="entry name" value="Cyt_P450_sf"/>
</dbReference>